<proteinExistence type="predicted"/>
<dbReference type="GO" id="GO:0005524">
    <property type="term" value="F:ATP binding"/>
    <property type="evidence" value="ECO:0007669"/>
    <property type="project" value="UniProtKB-KW"/>
</dbReference>
<evidence type="ECO:0000259" key="2">
    <source>
        <dbReference type="Pfam" id="PF00931"/>
    </source>
</evidence>
<dbReference type="InterPro" id="IPR053137">
    <property type="entry name" value="NLR-like"/>
</dbReference>
<dbReference type="InterPro" id="IPR011990">
    <property type="entry name" value="TPR-like_helical_dom_sf"/>
</dbReference>
<reference evidence="3" key="1">
    <citation type="submission" date="2021-01" db="EMBL/GenBank/DDBJ databases">
        <title>Whole genome shotgun sequence of Virgisporangium ochraceum NBRC 16418.</title>
        <authorList>
            <person name="Komaki H."/>
            <person name="Tamura T."/>
        </authorList>
    </citation>
    <scope>NUCLEOTIDE SEQUENCE</scope>
    <source>
        <strain evidence="3">NBRC 16418</strain>
    </source>
</reference>
<dbReference type="Pfam" id="PF13374">
    <property type="entry name" value="TPR_10"/>
    <property type="match status" value="8"/>
</dbReference>
<dbReference type="AlphaFoldDB" id="A0A8J4EDK8"/>
<feature type="region of interest" description="Disordered" evidence="1">
    <location>
        <begin position="836"/>
        <end position="855"/>
    </location>
</feature>
<dbReference type="SUPFAM" id="SSF52540">
    <property type="entry name" value="P-loop containing nucleoside triphosphate hydrolases"/>
    <property type="match status" value="1"/>
</dbReference>
<name>A0A8J4EDK8_9ACTN</name>
<dbReference type="Pfam" id="PF00931">
    <property type="entry name" value="NB-ARC"/>
    <property type="match status" value="1"/>
</dbReference>
<dbReference type="GO" id="GO:0043531">
    <property type="term" value="F:ADP binding"/>
    <property type="evidence" value="ECO:0007669"/>
    <property type="project" value="InterPro"/>
</dbReference>
<accession>A0A8J4EDK8</accession>
<keyword evidence="3" id="KW-0547">Nucleotide-binding</keyword>
<dbReference type="SUPFAM" id="SSF48452">
    <property type="entry name" value="TPR-like"/>
    <property type="match status" value="4"/>
</dbReference>
<evidence type="ECO:0000256" key="1">
    <source>
        <dbReference type="SAM" id="MobiDB-lite"/>
    </source>
</evidence>
<evidence type="ECO:0000313" key="4">
    <source>
        <dbReference type="Proteomes" id="UP000635606"/>
    </source>
</evidence>
<gene>
    <name evidence="3" type="ORF">Voc01_029690</name>
</gene>
<dbReference type="PANTHER" id="PTHR46082:SF6">
    <property type="entry name" value="AAA+ ATPASE DOMAIN-CONTAINING PROTEIN-RELATED"/>
    <property type="match status" value="1"/>
</dbReference>
<dbReference type="PRINTS" id="PR00364">
    <property type="entry name" value="DISEASERSIST"/>
</dbReference>
<dbReference type="Gene3D" id="1.25.40.10">
    <property type="entry name" value="Tetratricopeptide repeat domain"/>
    <property type="match status" value="2"/>
</dbReference>
<comment type="caution">
    <text evidence="3">The sequence shown here is derived from an EMBL/GenBank/DDBJ whole genome shotgun (WGS) entry which is preliminary data.</text>
</comment>
<feature type="domain" description="NB-ARC" evidence="2">
    <location>
        <begin position="81"/>
        <end position="220"/>
    </location>
</feature>
<keyword evidence="4" id="KW-1185">Reference proteome</keyword>
<dbReference type="RefSeq" id="WP_203928005.1">
    <property type="nucleotide sequence ID" value="NZ_BOPH01000036.1"/>
</dbReference>
<organism evidence="3 4">
    <name type="scientific">Virgisporangium ochraceum</name>
    <dbReference type="NCBI Taxonomy" id="65505"/>
    <lineage>
        <taxon>Bacteria</taxon>
        <taxon>Bacillati</taxon>
        <taxon>Actinomycetota</taxon>
        <taxon>Actinomycetes</taxon>
        <taxon>Micromonosporales</taxon>
        <taxon>Micromonosporaceae</taxon>
        <taxon>Virgisporangium</taxon>
    </lineage>
</organism>
<dbReference type="Proteomes" id="UP000635606">
    <property type="component" value="Unassembled WGS sequence"/>
</dbReference>
<dbReference type="InterPro" id="IPR027417">
    <property type="entry name" value="P-loop_NTPase"/>
</dbReference>
<dbReference type="InterPro" id="IPR002182">
    <property type="entry name" value="NB-ARC"/>
</dbReference>
<keyword evidence="3" id="KW-0067">ATP-binding</keyword>
<dbReference type="Gene3D" id="3.40.50.300">
    <property type="entry name" value="P-loop containing nucleotide triphosphate hydrolases"/>
    <property type="match status" value="1"/>
</dbReference>
<sequence>MTTTRSPDPDDASSIDARAAQGPQFGRGNVQRNYFGGRAPVTWPCMAGVLPPLADSRQNRPADRKLADATGTPGTVVVCQVIAGMGGVGKTQLAAALAHRRWAGKDVDLLVWVTATSRTSIVSAYSEAARKVTGLDDPDQESSAGRFLAWAAERHGRRWLIVLDDLADPNDLAGLWPPDAPTGRTVVTTRRRDPVMLDGRELVDVDVFTPTESLGYLRDKLGDQPDRLDRAAELADDLGHLPLALAQAAAYIRSQRARMTCARYRDKLADQRRLLADLAPAALPDQHQETVAATWRLSIDRANSLRPVGVARPLLEVAALLDPNGIPAGLFATAALTDHVGGRLGREVDADDVDEGLQLLHQFNLVDIEDDADSVRVHALVQRAVREACDVDRRATVSRATADALVQTWPRIERDAGHAQALRSNTAYLRRVAGRLLWTDSDGGHVALFRAGNSLGETGQVGAAIDYFADLHGTAVDHLGPDHPDILTTRNNIASWRGHAGDPAGAATAFQDLLTDQLRVLGPDHPDTLTTRSNLASWRGHAGDPVGAATAFQNLLADRLHVLGPDHPDTFTTRANLAYWRGEAGDPAGAATAFQDLLDDRLRVLGPDHPDTLTTRNNLAYWRGHAGDPAGAAAAFQDLLDDRLRVLGPDHPDTLTTRNNIASWRGHAGNPASAAEAFQDLLTDRLRVLGPDHPGTLTTRNNIASWRGHAGDPAGAAAAFQDLLTDRLRVLGPDHPDTLTTRNNIAHWHGKAGDPARAATALEDLLADQLRVLGHDHPDTLTTRNNIAYWQGKAGDPAGAAASFQDLLADQLRVLGPDHPDALITRNNIAHWREAAGGVQPGETTRNPVSPGFAR</sequence>
<dbReference type="EMBL" id="BOPH01000036">
    <property type="protein sequence ID" value="GIJ68052.1"/>
    <property type="molecule type" value="Genomic_DNA"/>
</dbReference>
<dbReference type="PANTHER" id="PTHR46082">
    <property type="entry name" value="ATP/GTP-BINDING PROTEIN-RELATED"/>
    <property type="match status" value="1"/>
</dbReference>
<protein>
    <submittedName>
        <fullName evidence="3">ATP-binding protein</fullName>
    </submittedName>
</protein>
<evidence type="ECO:0000313" key="3">
    <source>
        <dbReference type="EMBL" id="GIJ68052.1"/>
    </source>
</evidence>
<feature type="region of interest" description="Disordered" evidence="1">
    <location>
        <begin position="1"/>
        <end position="30"/>
    </location>
</feature>